<gene>
    <name evidence="2" type="ORF">AB6A40_008579</name>
</gene>
<evidence type="ECO:0000313" key="2">
    <source>
        <dbReference type="EMBL" id="MFH4981870.1"/>
    </source>
</evidence>
<protein>
    <submittedName>
        <fullName evidence="2">Uncharacterized protein</fullName>
    </submittedName>
</protein>
<dbReference type="Proteomes" id="UP001608902">
    <property type="component" value="Unassembled WGS sequence"/>
</dbReference>
<dbReference type="AlphaFoldDB" id="A0ABD6EZT9"/>
<comment type="caution">
    <text evidence="2">The sequence shown here is derived from an EMBL/GenBank/DDBJ whole genome shotgun (WGS) entry which is preliminary data.</text>
</comment>
<evidence type="ECO:0000256" key="1">
    <source>
        <dbReference type="SAM" id="MobiDB-lite"/>
    </source>
</evidence>
<accession>A0ABD6EZT9</accession>
<keyword evidence="3" id="KW-1185">Reference proteome</keyword>
<evidence type="ECO:0000313" key="3">
    <source>
        <dbReference type="Proteomes" id="UP001608902"/>
    </source>
</evidence>
<name>A0ABD6EZT9_9BILA</name>
<sequence>MVDVVGLRDGEAVEVFRMSTYRDWLRKESDYCDTFFKTWSVTKRKRNPVVKFFAEADVLEIFIHFCQWKELPLDFDKECLVDSLIFADRYLCDNFFNILLEKWFRLPFLLRSVADWYSFARHLSNVKIYRFISQVTASLFPIMLETCLVEQLSDQEMAMVEAAYMDLPNIFSEPFSDGYENAKKTFTDANDEITKLENVFEMGCSLAETTYQKKQDSSKISPVSSCSDVFVLLSNVASILRELSDEEVLSICQYIRSSKTRSNMVPHRHVKKNSITKDDQTGVEPTTLPKNEVTDISVFGKLLSSGPTHPAYPQPSTVKHSISVEATLNNLAMSSPAADSEQTRSTFWSAINSVSSPCVSEEPSSRVPLESPSTVTRGTKPWGDVQRLQCSFMEILHEEQALKESSSQEGASPCHTPSKHLSWIMVKAISFMP</sequence>
<organism evidence="2 3">
    <name type="scientific">Gnathostoma spinigerum</name>
    <dbReference type="NCBI Taxonomy" id="75299"/>
    <lineage>
        <taxon>Eukaryota</taxon>
        <taxon>Metazoa</taxon>
        <taxon>Ecdysozoa</taxon>
        <taxon>Nematoda</taxon>
        <taxon>Chromadorea</taxon>
        <taxon>Rhabditida</taxon>
        <taxon>Spirurina</taxon>
        <taxon>Gnathostomatomorpha</taxon>
        <taxon>Gnathostomatoidea</taxon>
        <taxon>Gnathostomatidae</taxon>
        <taxon>Gnathostoma</taxon>
    </lineage>
</organism>
<reference evidence="2 3" key="1">
    <citation type="submission" date="2024-08" db="EMBL/GenBank/DDBJ databases">
        <title>Gnathostoma spinigerum genome.</title>
        <authorList>
            <person name="Gonzalez-Bertolin B."/>
            <person name="Monzon S."/>
            <person name="Zaballos A."/>
            <person name="Jimenez P."/>
            <person name="Dekumyoy P."/>
            <person name="Varona S."/>
            <person name="Cuesta I."/>
            <person name="Sumanam S."/>
            <person name="Adisakwattana P."/>
            <person name="Gasser R.B."/>
            <person name="Hernandez-Gonzalez A."/>
            <person name="Young N.D."/>
            <person name="Perteguer M.J."/>
        </authorList>
    </citation>
    <scope>NUCLEOTIDE SEQUENCE [LARGE SCALE GENOMIC DNA]</scope>
    <source>
        <strain evidence="2">AL3</strain>
        <tissue evidence="2">Liver</tissue>
    </source>
</reference>
<dbReference type="EMBL" id="JBGFUD010008058">
    <property type="protein sequence ID" value="MFH4981870.1"/>
    <property type="molecule type" value="Genomic_DNA"/>
</dbReference>
<proteinExistence type="predicted"/>
<feature type="region of interest" description="Disordered" evidence="1">
    <location>
        <begin position="359"/>
        <end position="380"/>
    </location>
</feature>